<dbReference type="EMBL" id="JAMZEB010000001">
    <property type="protein sequence ID" value="MCP2353412.1"/>
    <property type="molecule type" value="Genomic_DNA"/>
</dbReference>
<reference evidence="1" key="1">
    <citation type="submission" date="2022-06" db="EMBL/GenBank/DDBJ databases">
        <title>Sequencing the genomes of 1000 actinobacteria strains.</title>
        <authorList>
            <person name="Klenk H.-P."/>
        </authorList>
    </citation>
    <scope>NUCLEOTIDE SEQUENCE</scope>
    <source>
        <strain evidence="1">DSM 46694</strain>
    </source>
</reference>
<gene>
    <name evidence="1" type="ORF">HD597_000432</name>
</gene>
<dbReference type="Proteomes" id="UP001139648">
    <property type="component" value="Unassembled WGS sequence"/>
</dbReference>
<evidence type="ECO:0000313" key="2">
    <source>
        <dbReference type="Proteomes" id="UP001139648"/>
    </source>
</evidence>
<evidence type="ECO:0000313" key="1">
    <source>
        <dbReference type="EMBL" id="MCP2353412.1"/>
    </source>
</evidence>
<dbReference type="AlphaFoldDB" id="A0A9X2G9A3"/>
<protein>
    <submittedName>
        <fullName evidence="1">Uncharacterized protein</fullName>
    </submittedName>
</protein>
<sequence length="200" mass="21724">MASHEVLTDLAAIRYPMPVVTEHDESTSEAFDAAAAGVEEARAAFVESLDAAWNAHGPGFDPLLTTIEDLVAIKKDADTQIRLLLAYGRAYVAPRPYTLESLGQAADLSPSGASRAFGADEVVEVGDRTGLRPPAATIEDYDRADRRLGQASRTRCTWGGGDRNNPCPHPPKYTVTDKSGTRWACCDHDLPRYLASRPRR</sequence>
<name>A0A9X2G9A3_9ACTN</name>
<organism evidence="1 2">
    <name type="scientific">Nonomuraea thailandensis</name>
    <dbReference type="NCBI Taxonomy" id="1188745"/>
    <lineage>
        <taxon>Bacteria</taxon>
        <taxon>Bacillati</taxon>
        <taxon>Actinomycetota</taxon>
        <taxon>Actinomycetes</taxon>
        <taxon>Streptosporangiales</taxon>
        <taxon>Streptosporangiaceae</taxon>
        <taxon>Nonomuraea</taxon>
    </lineage>
</organism>
<keyword evidence="2" id="KW-1185">Reference proteome</keyword>
<proteinExistence type="predicted"/>
<accession>A0A9X2G9A3</accession>
<dbReference type="RefSeq" id="WP_253739936.1">
    <property type="nucleotide sequence ID" value="NZ_BAABKA010000075.1"/>
</dbReference>
<comment type="caution">
    <text evidence="1">The sequence shown here is derived from an EMBL/GenBank/DDBJ whole genome shotgun (WGS) entry which is preliminary data.</text>
</comment>